<sequence>MEENAVQGLSKIILLFLSIAHTDMYICIQNTAIRRGAATKNIQKRVSRMQTRFLKLFKTFYFFVFETDPRAAVRKFEVSSGLTLLSHRRTWAAEQESLGILQEDQVLKRGQQSERNEHELMD</sequence>
<name>A0A0J9ENE2_AJEDA</name>
<dbReference type="EMBL" id="GG749410">
    <property type="protein sequence ID" value="KMW66795.1"/>
    <property type="molecule type" value="Genomic_DNA"/>
</dbReference>
<protein>
    <submittedName>
        <fullName evidence="1">Uncharacterized protein</fullName>
    </submittedName>
</protein>
<evidence type="ECO:0000313" key="1">
    <source>
        <dbReference type="EMBL" id="KMW66795.1"/>
    </source>
</evidence>
<proteinExistence type="predicted"/>
<reference evidence="1" key="1">
    <citation type="submission" date="2010-03" db="EMBL/GenBank/DDBJ databases">
        <title>Annotation of Blastomyces dermatitidis strain ATCC 18188.</title>
        <authorList>
            <consortium name="The Broad Institute Genome Sequencing Platform"/>
            <consortium name="Broad Institute Genome Sequencing Center for Infectious Disease."/>
            <person name="Cuomo C."/>
            <person name="Klein B."/>
            <person name="Sullivan T."/>
            <person name="Heitman J."/>
            <person name="Young S."/>
            <person name="Zeng Q."/>
            <person name="Gargeya S."/>
            <person name="Alvarado L."/>
            <person name="Berlin A.M."/>
            <person name="Chapman S.B."/>
            <person name="Chen Z."/>
            <person name="Freedman E."/>
            <person name="Gellesch M."/>
            <person name="Goldberg J."/>
            <person name="Griggs A."/>
            <person name="Gujja S."/>
            <person name="Heilman E."/>
            <person name="Heiman D."/>
            <person name="Howarth C."/>
            <person name="Mehta T."/>
            <person name="Neiman D."/>
            <person name="Pearson M."/>
            <person name="Roberts A."/>
            <person name="Saif S."/>
            <person name="Shea T."/>
            <person name="Shenoy N."/>
            <person name="Sisk P."/>
            <person name="Stolte C."/>
            <person name="Sykes S."/>
            <person name="White J."/>
            <person name="Yandava C."/>
            <person name="Haas B."/>
            <person name="Nusbaum C."/>
            <person name="Birren B."/>
        </authorList>
    </citation>
    <scope>NUCLEOTIDE SEQUENCE</scope>
    <source>
        <strain evidence="1">ATCC 18188</strain>
    </source>
</reference>
<accession>A0A0J9ENE2</accession>
<dbReference type="AlphaFoldDB" id="A0A0J9ENE2"/>
<organism evidence="1">
    <name type="scientific">Ajellomyces dermatitidis (strain ATCC 18188 / CBS 674.68)</name>
    <name type="common">Blastomyces dermatitidis</name>
    <dbReference type="NCBI Taxonomy" id="653446"/>
    <lineage>
        <taxon>Eukaryota</taxon>
        <taxon>Fungi</taxon>
        <taxon>Dikarya</taxon>
        <taxon>Ascomycota</taxon>
        <taxon>Pezizomycotina</taxon>
        <taxon>Eurotiomycetes</taxon>
        <taxon>Eurotiomycetidae</taxon>
        <taxon>Onygenales</taxon>
        <taxon>Ajellomycetaceae</taxon>
        <taxon>Blastomyces</taxon>
    </lineage>
</organism>
<dbReference type="Proteomes" id="UP000007802">
    <property type="component" value="Unassembled WGS sequence"/>
</dbReference>
<gene>
    <name evidence="1" type="ORF">BDDG_11724</name>
</gene>